<name>A0A6J7PRZ3_9ZZZZ</name>
<accession>A0A6J7PRZ3</accession>
<sequence length="470" mass="53676">MEREISLDGTRIKSRVEVGYTQLGTLSTEEQKLLYVLIKLWEDEGKPEAQVFFSTRGLARMLKKKGWGTNVIEATTKSLRKLRTVPIEWINSYRDQTKSGGVLVDRRPFTILGDLRIVERRQDGAVNSSLGYFKFDDHILRNLQLNYTKPVCIEEFFKLKSEIAQLVYSHVDLMLFDKSRYERRTQELFQDLGLKNAEYSHMYERRRALEKGLGELEGIRLSKGSIKSATLEKTKDGKDYKVVFVKTSARDGDSFADEVVALEPAPAVVINRYSGQPDPVLVEAQELVRYFHKTFHNLDSHAPQSKETAQALSLISQHGLGAAKSVVDFAQVEASKTRYSIQHFGAVLSYISRALAAADSRRVQARPRPPRSAMTTVVAQELRYERGERRLALLSPREFQRRYENAEADLFRERPFLAVTRSKGSGLVHRTIRTRIVRELEDEVMDLMPIDATLTVRYPWLASLAQNSPS</sequence>
<reference evidence="1" key="1">
    <citation type="submission" date="2020-05" db="EMBL/GenBank/DDBJ databases">
        <authorList>
            <person name="Chiriac C."/>
            <person name="Salcher M."/>
            <person name="Ghai R."/>
            <person name="Kavagutti S V."/>
        </authorList>
    </citation>
    <scope>NUCLEOTIDE SEQUENCE</scope>
</reference>
<gene>
    <name evidence="1" type="ORF">UFOPK3954_02160</name>
</gene>
<protein>
    <submittedName>
        <fullName evidence="1">Unannotated protein</fullName>
    </submittedName>
</protein>
<dbReference type="EMBL" id="CAFBON010000298">
    <property type="protein sequence ID" value="CAB5008106.1"/>
    <property type="molecule type" value="Genomic_DNA"/>
</dbReference>
<evidence type="ECO:0000313" key="1">
    <source>
        <dbReference type="EMBL" id="CAB5008106.1"/>
    </source>
</evidence>
<proteinExistence type="predicted"/>
<dbReference type="AlphaFoldDB" id="A0A6J7PRZ3"/>
<organism evidence="1">
    <name type="scientific">freshwater metagenome</name>
    <dbReference type="NCBI Taxonomy" id="449393"/>
    <lineage>
        <taxon>unclassified sequences</taxon>
        <taxon>metagenomes</taxon>
        <taxon>ecological metagenomes</taxon>
    </lineage>
</organism>